<reference evidence="2" key="1">
    <citation type="submission" date="2025-08" db="UniProtKB">
        <authorList>
            <consortium name="Ensembl"/>
        </authorList>
    </citation>
    <scope>IDENTIFICATION</scope>
</reference>
<keyword evidence="3" id="KW-1185">Reference proteome</keyword>
<dbReference type="Pfam" id="PF08674">
    <property type="entry name" value="AChE_tetra"/>
    <property type="match status" value="1"/>
</dbReference>
<dbReference type="Ensembl" id="ENSSGRT00000072461.1">
    <property type="protein sequence ID" value="ENSSGRP00000067985.1"/>
    <property type="gene ID" value="ENSSGRG00000034865.1"/>
</dbReference>
<evidence type="ECO:0000313" key="3">
    <source>
        <dbReference type="Proteomes" id="UP000472262"/>
    </source>
</evidence>
<name>A0A672Q2T1_SINGR</name>
<organism evidence="2 3">
    <name type="scientific">Sinocyclocheilus grahami</name>
    <name type="common">Dianchi golden-line fish</name>
    <name type="synonym">Barbus grahami</name>
    <dbReference type="NCBI Taxonomy" id="75366"/>
    <lineage>
        <taxon>Eukaryota</taxon>
        <taxon>Metazoa</taxon>
        <taxon>Chordata</taxon>
        <taxon>Craniata</taxon>
        <taxon>Vertebrata</taxon>
        <taxon>Euteleostomi</taxon>
        <taxon>Actinopterygii</taxon>
        <taxon>Neopterygii</taxon>
        <taxon>Teleostei</taxon>
        <taxon>Ostariophysi</taxon>
        <taxon>Cypriniformes</taxon>
        <taxon>Cyprinidae</taxon>
        <taxon>Cyprininae</taxon>
        <taxon>Sinocyclocheilus</taxon>
    </lineage>
</organism>
<proteinExistence type="predicted"/>
<feature type="domain" description="Acetylcholinesterase tetramerisation" evidence="1">
    <location>
        <begin position="34"/>
        <end position="66"/>
    </location>
</feature>
<dbReference type="InParanoid" id="A0A672Q2T1"/>
<dbReference type="Proteomes" id="UP000472262">
    <property type="component" value="Unassembled WGS sequence"/>
</dbReference>
<evidence type="ECO:0000259" key="1">
    <source>
        <dbReference type="Pfam" id="PF08674"/>
    </source>
</evidence>
<dbReference type="AlphaFoldDB" id="A0A672Q2T1"/>
<dbReference type="InterPro" id="IPR014788">
    <property type="entry name" value="AChE_tetra"/>
</dbReference>
<protein>
    <recommendedName>
        <fullName evidence="1">Acetylcholinesterase tetramerisation domain-containing protein</fullName>
    </recommendedName>
</protein>
<sequence length="73" mass="8619">MTSLLICTMINPISICLKFNLPLSLSLCAVVSIDEVEFQWKSQFHRWHSYMLDWKNQFNDYASVKNSEKTFKV</sequence>
<accession>A0A672Q2T1</accession>
<evidence type="ECO:0000313" key="2">
    <source>
        <dbReference type="Ensembl" id="ENSSGRP00000067985.1"/>
    </source>
</evidence>
<reference evidence="2" key="2">
    <citation type="submission" date="2025-09" db="UniProtKB">
        <authorList>
            <consortium name="Ensembl"/>
        </authorList>
    </citation>
    <scope>IDENTIFICATION</scope>
</reference>